<feature type="compositionally biased region" description="Basic and acidic residues" evidence="5">
    <location>
        <begin position="251"/>
        <end position="263"/>
    </location>
</feature>
<dbReference type="InterPro" id="IPR007175">
    <property type="entry name" value="Rpr2/Snm1/Rpp21"/>
</dbReference>
<keyword evidence="1" id="KW-0819">tRNA processing</keyword>
<feature type="compositionally biased region" description="Basic residues" evidence="5">
    <location>
        <begin position="126"/>
        <end position="135"/>
    </location>
</feature>
<gene>
    <name evidence="6" type="ORF">FFLO_04337</name>
</gene>
<reference evidence="6" key="1">
    <citation type="submission" date="2020-04" db="EMBL/GenBank/DDBJ databases">
        <title>Analysis of mating type loci in Filobasidium floriforme.</title>
        <authorList>
            <person name="Nowrousian M."/>
        </authorList>
    </citation>
    <scope>NUCLEOTIDE SEQUENCE</scope>
    <source>
        <strain evidence="6">CBS 6242</strain>
    </source>
</reference>
<name>A0A8K0JIX1_9TREE</name>
<feature type="region of interest" description="Disordered" evidence="5">
    <location>
        <begin position="126"/>
        <end position="188"/>
    </location>
</feature>
<feature type="compositionally biased region" description="Basic and acidic residues" evidence="5">
    <location>
        <begin position="224"/>
        <end position="236"/>
    </location>
</feature>
<evidence type="ECO:0000313" key="7">
    <source>
        <dbReference type="Proteomes" id="UP000812966"/>
    </source>
</evidence>
<comment type="similarity">
    <text evidence="4">Belongs to the eukaryotic/archaeal RNase P protein component 4 family.</text>
</comment>
<comment type="caution">
    <text evidence="6">The sequence shown here is derived from an EMBL/GenBank/DDBJ whole genome shotgun (WGS) entry which is preliminary data.</text>
</comment>
<dbReference type="GO" id="GO:0008033">
    <property type="term" value="P:tRNA processing"/>
    <property type="evidence" value="ECO:0007669"/>
    <property type="project" value="UniProtKB-KW"/>
</dbReference>
<protein>
    <submittedName>
        <fullName evidence="6">Uncharacterized protein</fullName>
    </submittedName>
</protein>
<evidence type="ECO:0000256" key="4">
    <source>
        <dbReference type="ARBA" id="ARBA00038402"/>
    </source>
</evidence>
<dbReference type="GO" id="GO:0046872">
    <property type="term" value="F:metal ion binding"/>
    <property type="evidence" value="ECO:0007669"/>
    <property type="project" value="UniProtKB-KW"/>
</dbReference>
<accession>A0A8K0JIX1</accession>
<evidence type="ECO:0000256" key="1">
    <source>
        <dbReference type="ARBA" id="ARBA00022694"/>
    </source>
</evidence>
<feature type="compositionally biased region" description="Polar residues" evidence="5">
    <location>
        <begin position="161"/>
        <end position="176"/>
    </location>
</feature>
<evidence type="ECO:0000313" key="6">
    <source>
        <dbReference type="EMBL" id="KAG7531416.1"/>
    </source>
</evidence>
<feature type="compositionally biased region" description="Polar residues" evidence="5">
    <location>
        <begin position="136"/>
        <end position="149"/>
    </location>
</feature>
<sequence length="296" mass="32607">MTTSQSNSDPFPHGKPNHDLLQNLSFMYQANVYLNGLGLRPAQSQTAKAGPSRLGSEGKYQGSHLGNSKSVNREQVALGAIARRANRGYEYAAEHSMLKTDPSIKRTFCSKCYTVLVPGLTSKTRVKVSKKKPHRMSTTCLHCTSQSSLLAPPHNPPPASESANTEQPSSSTSNTTKHLDGPIRKRRRERLVRPVPFWQRPDHLVVPTNELHRYVPPAGAGGKENNKRQPKQEKGQGKNKGQAKGEVQVGKAERKQKGKKDFVLETTTADTKPVPPPTQPLAVSAEMDEEEMMNML</sequence>
<dbReference type="Pfam" id="PF04032">
    <property type="entry name" value="Rpr2"/>
    <property type="match status" value="1"/>
</dbReference>
<keyword evidence="3" id="KW-0862">Zinc</keyword>
<keyword evidence="2" id="KW-0479">Metal-binding</keyword>
<evidence type="ECO:0000256" key="5">
    <source>
        <dbReference type="SAM" id="MobiDB-lite"/>
    </source>
</evidence>
<dbReference type="GO" id="GO:0005655">
    <property type="term" value="C:nucleolar ribonuclease P complex"/>
    <property type="evidence" value="ECO:0007669"/>
    <property type="project" value="TreeGrafter"/>
</dbReference>
<feature type="region of interest" description="Disordered" evidence="5">
    <location>
        <begin position="209"/>
        <end position="296"/>
    </location>
</feature>
<feature type="compositionally biased region" description="Acidic residues" evidence="5">
    <location>
        <begin position="286"/>
        <end position="296"/>
    </location>
</feature>
<organism evidence="6 7">
    <name type="scientific">Filobasidium floriforme</name>
    <dbReference type="NCBI Taxonomy" id="5210"/>
    <lineage>
        <taxon>Eukaryota</taxon>
        <taxon>Fungi</taxon>
        <taxon>Dikarya</taxon>
        <taxon>Basidiomycota</taxon>
        <taxon>Agaricomycotina</taxon>
        <taxon>Tremellomycetes</taxon>
        <taxon>Filobasidiales</taxon>
        <taxon>Filobasidiaceae</taxon>
        <taxon>Filobasidium</taxon>
    </lineage>
</organism>
<proteinExistence type="inferred from homology"/>
<keyword evidence="7" id="KW-1185">Reference proteome</keyword>
<evidence type="ECO:0000256" key="3">
    <source>
        <dbReference type="ARBA" id="ARBA00022833"/>
    </source>
</evidence>
<feature type="region of interest" description="Disordered" evidence="5">
    <location>
        <begin position="44"/>
        <end position="71"/>
    </location>
</feature>
<dbReference type="PANTHER" id="PTHR14742">
    <property type="entry name" value="RIBONUCLEASE P SUBUNIT P21"/>
    <property type="match status" value="1"/>
</dbReference>
<dbReference type="Proteomes" id="UP000812966">
    <property type="component" value="Unassembled WGS sequence"/>
</dbReference>
<dbReference type="AlphaFoldDB" id="A0A8K0JIX1"/>
<dbReference type="Gene3D" id="6.20.50.20">
    <property type="match status" value="1"/>
</dbReference>
<dbReference type="EMBL" id="JABELV010000091">
    <property type="protein sequence ID" value="KAG7531416.1"/>
    <property type="molecule type" value="Genomic_DNA"/>
</dbReference>
<dbReference type="PANTHER" id="PTHR14742:SF0">
    <property type="entry name" value="RIBONUCLEASE P PROTEIN SUBUNIT P21"/>
    <property type="match status" value="1"/>
</dbReference>
<evidence type="ECO:0000256" key="2">
    <source>
        <dbReference type="ARBA" id="ARBA00022723"/>
    </source>
</evidence>